<name>A0A2R4MH11_9HYPH</name>
<keyword evidence="1" id="KW-1133">Transmembrane helix</keyword>
<dbReference type="Proteomes" id="UP000258927">
    <property type="component" value="Chromosome"/>
</dbReference>
<feature type="transmembrane region" description="Helical" evidence="1">
    <location>
        <begin position="7"/>
        <end position="26"/>
    </location>
</feature>
<dbReference type="KEGG" id="mmyr:MXMO3_02732"/>
<keyword evidence="3" id="KW-1185">Reference proteome</keyword>
<organism evidence="2 3">
    <name type="scientific">Maritalea myrionectae</name>
    <dbReference type="NCBI Taxonomy" id="454601"/>
    <lineage>
        <taxon>Bacteria</taxon>
        <taxon>Pseudomonadati</taxon>
        <taxon>Pseudomonadota</taxon>
        <taxon>Alphaproteobacteria</taxon>
        <taxon>Hyphomicrobiales</taxon>
        <taxon>Devosiaceae</taxon>
        <taxon>Maritalea</taxon>
    </lineage>
</organism>
<proteinExistence type="predicted"/>
<sequence>MTRNYQGVCWVILFYPALGIDAGIFANRANLFSLN</sequence>
<evidence type="ECO:0000256" key="1">
    <source>
        <dbReference type="SAM" id="Phobius"/>
    </source>
</evidence>
<evidence type="ECO:0000313" key="3">
    <source>
        <dbReference type="Proteomes" id="UP000258927"/>
    </source>
</evidence>
<reference evidence="2 3" key="1">
    <citation type="submission" date="2017-05" db="EMBL/GenBank/DDBJ databases">
        <title>Genome Analysis of Maritalea myrionectae HL2708#5.</title>
        <authorList>
            <consortium name="Cotde Inc.-PKNU"/>
            <person name="Jang D."/>
            <person name="Oh H.-M."/>
        </authorList>
    </citation>
    <scope>NUCLEOTIDE SEQUENCE [LARGE SCALE GENOMIC DNA]</scope>
    <source>
        <strain evidence="2 3">HL2708#5</strain>
    </source>
</reference>
<evidence type="ECO:0000313" key="2">
    <source>
        <dbReference type="EMBL" id="AVX05243.1"/>
    </source>
</evidence>
<gene>
    <name evidence="2" type="ORF">MXMO3_02732</name>
</gene>
<dbReference type="AlphaFoldDB" id="A0A2R4MH11"/>
<dbReference type="EMBL" id="CP021330">
    <property type="protein sequence ID" value="AVX05243.1"/>
    <property type="molecule type" value="Genomic_DNA"/>
</dbReference>
<accession>A0A2R4MH11</accession>
<protein>
    <submittedName>
        <fullName evidence="2">Uncharacterized protein</fullName>
    </submittedName>
</protein>
<dbReference type="STRING" id="1122213.GCA_000423365_00367"/>
<keyword evidence="1" id="KW-0812">Transmembrane</keyword>
<keyword evidence="1" id="KW-0472">Membrane</keyword>